<keyword evidence="2" id="KW-1185">Reference proteome</keyword>
<evidence type="ECO:0000313" key="2">
    <source>
        <dbReference type="Proteomes" id="UP000015103"/>
    </source>
</evidence>
<dbReference type="STRING" id="13249.T1HRQ8"/>
<dbReference type="EMBL" id="ACPB03014372">
    <property type="status" value="NOT_ANNOTATED_CDS"/>
    <property type="molecule type" value="Genomic_DNA"/>
</dbReference>
<dbReference type="Proteomes" id="UP000015103">
    <property type="component" value="Unassembled WGS sequence"/>
</dbReference>
<reference evidence="1" key="1">
    <citation type="submission" date="2015-05" db="UniProtKB">
        <authorList>
            <consortium name="EnsemblMetazoa"/>
        </authorList>
    </citation>
    <scope>IDENTIFICATION</scope>
</reference>
<dbReference type="VEuPathDB" id="VectorBase:RPRC006728"/>
<dbReference type="eggNOG" id="KOG3615">
    <property type="taxonomic scope" value="Eukaryota"/>
</dbReference>
<evidence type="ECO:0000313" key="1">
    <source>
        <dbReference type="EnsemblMetazoa" id="RPRC006728-PA"/>
    </source>
</evidence>
<dbReference type="PANTHER" id="PTHR22619:SF1">
    <property type="entry name" value="ZINC FINGER SWIM DOMAIN-CONTAINING PROTEIN 8"/>
    <property type="match status" value="1"/>
</dbReference>
<organism evidence="1 2">
    <name type="scientific">Rhodnius prolixus</name>
    <name type="common">Triatomid bug</name>
    <dbReference type="NCBI Taxonomy" id="13249"/>
    <lineage>
        <taxon>Eukaryota</taxon>
        <taxon>Metazoa</taxon>
        <taxon>Ecdysozoa</taxon>
        <taxon>Arthropoda</taxon>
        <taxon>Hexapoda</taxon>
        <taxon>Insecta</taxon>
        <taxon>Pterygota</taxon>
        <taxon>Neoptera</taxon>
        <taxon>Paraneoptera</taxon>
        <taxon>Hemiptera</taxon>
        <taxon>Heteroptera</taxon>
        <taxon>Panheteroptera</taxon>
        <taxon>Cimicomorpha</taxon>
        <taxon>Reduviidae</taxon>
        <taxon>Triatominae</taxon>
        <taxon>Rhodnius</taxon>
    </lineage>
</organism>
<sequence>MNMYNICISFLHLDRINVSRLKWFKGKRVYPSVPNQPSEAGAHFMFELAKTVLVKAGGNSSTSLFTQPSTSRDHHGPHRTLHMCAFQLGLYALGLHNCVSPNWLSRTYSSHVSWITGECKEVLFLILNI</sequence>
<dbReference type="GO" id="GO:0031462">
    <property type="term" value="C:Cul2-RING ubiquitin ligase complex"/>
    <property type="evidence" value="ECO:0007669"/>
    <property type="project" value="TreeGrafter"/>
</dbReference>
<accession>T1HRQ8</accession>
<dbReference type="AlphaFoldDB" id="T1HRQ8"/>
<dbReference type="EnsemblMetazoa" id="RPRC006728-RA">
    <property type="protein sequence ID" value="RPRC006728-PA"/>
    <property type="gene ID" value="RPRC006728"/>
</dbReference>
<dbReference type="HOGENOM" id="CLU_1951434_0_0_1"/>
<name>T1HRQ8_RHOPR</name>
<protein>
    <submittedName>
        <fullName evidence="1">Uncharacterized protein</fullName>
    </submittedName>
</protein>
<dbReference type="InParanoid" id="T1HRQ8"/>
<dbReference type="PANTHER" id="PTHR22619">
    <property type="entry name" value="ZINC FINGER SWIM DOMAIN CONTAINING PROTEIN 4, 5, 6"/>
    <property type="match status" value="1"/>
</dbReference>
<proteinExistence type="predicted"/>
<dbReference type="EMBL" id="ACPB03014371">
    <property type="status" value="NOT_ANNOTATED_CDS"/>
    <property type="molecule type" value="Genomic_DNA"/>
</dbReference>